<reference evidence="2" key="1">
    <citation type="journal article" date="2023" name="Insect Mol. Biol.">
        <title>Genome sequencing provides insights into the evolution of gene families encoding plant cell wall-degrading enzymes in longhorned beetles.</title>
        <authorList>
            <person name="Shin N.R."/>
            <person name="Okamura Y."/>
            <person name="Kirsch R."/>
            <person name="Pauchet Y."/>
        </authorList>
    </citation>
    <scope>NUCLEOTIDE SEQUENCE</scope>
    <source>
        <strain evidence="2">MMC_N1</strain>
    </source>
</reference>
<dbReference type="SMART" id="SM01368">
    <property type="entry name" value="RB_A"/>
    <property type="match status" value="1"/>
</dbReference>
<name>A0ABQ9JDZ3_9CUCU</name>
<dbReference type="InterPro" id="IPR002720">
    <property type="entry name" value="RB_A"/>
</dbReference>
<accession>A0ABQ9JDZ3</accession>
<dbReference type="Proteomes" id="UP001162164">
    <property type="component" value="Unassembled WGS sequence"/>
</dbReference>
<sequence>MLIDRSTSPSKTLIKLFEIMWDKPSAKVEYILKTMGNKFTTAYVSDNPNSEEEGKKQLQIGITLFYKFIENVLQNEKKLHDDISGLLDKEVFYHCMFACCLEIVLFSYNSSKKFPWLLDILNIEPFQFVKVIELIVRLKDQLSREVIKHLNKIEETVIESLAWKSNSKIWSAIYLSENVPKFEETALPGHILYIQQSTNTNDQNEISDASMMQISATESFQSPIKQTTSNMQLQPVIQAGQSVLQKNIHLNKNGSEKLTSVIDSEQPAQQKKKFYNLAGMRMEHLCTKLGLTNTELKQKIWTVFEESIRNTDLIKDRHLDQLLMCAVYIICKVSGGSLKFQDIMKFYREQPQSAVMEKIESAVQLKPGLKSCSFITIINGDKACI</sequence>
<dbReference type="InterPro" id="IPR028309">
    <property type="entry name" value="RB_fam"/>
</dbReference>
<dbReference type="PANTHER" id="PTHR13742">
    <property type="entry name" value="RETINOBLASTOMA-ASSOCIATED PROTEIN RB -RELATED"/>
    <property type="match status" value="1"/>
</dbReference>
<comment type="caution">
    <text evidence="2">The sequence shown here is derived from an EMBL/GenBank/DDBJ whole genome shotgun (WGS) entry which is preliminary data.</text>
</comment>
<dbReference type="Gene3D" id="1.10.472.10">
    <property type="entry name" value="Cyclin-like"/>
    <property type="match status" value="2"/>
</dbReference>
<protein>
    <recommendedName>
        <fullName evidence="1">Retinoblastoma-associated protein A-box domain-containing protein</fullName>
    </recommendedName>
</protein>
<feature type="domain" description="Retinoblastoma-associated protein A-box" evidence="1">
    <location>
        <begin position="8"/>
        <end position="173"/>
    </location>
</feature>
<dbReference type="Pfam" id="PF01857">
    <property type="entry name" value="RB_B"/>
    <property type="match status" value="1"/>
</dbReference>
<keyword evidence="3" id="KW-1185">Reference proteome</keyword>
<evidence type="ECO:0000313" key="3">
    <source>
        <dbReference type="Proteomes" id="UP001162164"/>
    </source>
</evidence>
<proteinExistence type="predicted"/>
<gene>
    <name evidence="2" type="ORF">NQ317_005332</name>
</gene>
<dbReference type="PANTHER" id="PTHR13742:SF17">
    <property type="entry name" value="RE32990P-RELATED"/>
    <property type="match status" value="1"/>
</dbReference>
<dbReference type="Pfam" id="PF01858">
    <property type="entry name" value="RB_A"/>
    <property type="match status" value="1"/>
</dbReference>
<dbReference type="InterPro" id="IPR036915">
    <property type="entry name" value="Cyclin-like_sf"/>
</dbReference>
<evidence type="ECO:0000313" key="2">
    <source>
        <dbReference type="EMBL" id="KAJ8976413.1"/>
    </source>
</evidence>
<organism evidence="2 3">
    <name type="scientific">Molorchus minor</name>
    <dbReference type="NCBI Taxonomy" id="1323400"/>
    <lineage>
        <taxon>Eukaryota</taxon>
        <taxon>Metazoa</taxon>
        <taxon>Ecdysozoa</taxon>
        <taxon>Arthropoda</taxon>
        <taxon>Hexapoda</taxon>
        <taxon>Insecta</taxon>
        <taxon>Pterygota</taxon>
        <taxon>Neoptera</taxon>
        <taxon>Endopterygota</taxon>
        <taxon>Coleoptera</taxon>
        <taxon>Polyphaga</taxon>
        <taxon>Cucujiformia</taxon>
        <taxon>Chrysomeloidea</taxon>
        <taxon>Cerambycidae</taxon>
        <taxon>Lamiinae</taxon>
        <taxon>Monochamini</taxon>
        <taxon>Molorchus</taxon>
    </lineage>
</organism>
<dbReference type="InterPro" id="IPR002719">
    <property type="entry name" value="RB_B"/>
</dbReference>
<evidence type="ECO:0000259" key="1">
    <source>
        <dbReference type="SMART" id="SM01368"/>
    </source>
</evidence>
<dbReference type="SUPFAM" id="SSF47954">
    <property type="entry name" value="Cyclin-like"/>
    <property type="match status" value="2"/>
</dbReference>
<dbReference type="EMBL" id="JAPWTJ010000679">
    <property type="protein sequence ID" value="KAJ8976413.1"/>
    <property type="molecule type" value="Genomic_DNA"/>
</dbReference>